<accession>A0A0S4JG57</accession>
<evidence type="ECO:0000313" key="1">
    <source>
        <dbReference type="EMBL" id="CUG89124.1"/>
    </source>
</evidence>
<proteinExistence type="predicted"/>
<sequence length="215" mass="23085">MERSEFYKGMFFFADGVGVESNTMSCAIVVSLFIGIILDANADMTLKPSCQTYCDDGVYSLHLNLCNSYIPYGVCSMPPIKGIDNTFSSYSVQGISCTVDQCPEAGLTVPLSMGTRCYYSNRSLFNATTQSCPCGFVSPNGATCYSISGSLCLSGAVLTDRKCHVPRIDACEVGYKRVGNTERCVRGIAPTTIMSAAQCGYESYSTAHCAWCSGD</sequence>
<gene>
    <name evidence="1" type="ORF">BSAL_19405</name>
</gene>
<dbReference type="Proteomes" id="UP000051952">
    <property type="component" value="Unassembled WGS sequence"/>
</dbReference>
<organism evidence="1 2">
    <name type="scientific">Bodo saltans</name>
    <name type="common">Flagellated protozoan</name>
    <dbReference type="NCBI Taxonomy" id="75058"/>
    <lineage>
        <taxon>Eukaryota</taxon>
        <taxon>Discoba</taxon>
        <taxon>Euglenozoa</taxon>
        <taxon>Kinetoplastea</taxon>
        <taxon>Metakinetoplastina</taxon>
        <taxon>Eubodonida</taxon>
        <taxon>Bodonidae</taxon>
        <taxon>Bodo</taxon>
    </lineage>
</organism>
<protein>
    <submittedName>
        <fullName evidence="1">Uncharacterized protein</fullName>
    </submittedName>
</protein>
<dbReference type="VEuPathDB" id="TriTrypDB:BSAL_19405"/>
<reference evidence="2" key="1">
    <citation type="submission" date="2015-09" db="EMBL/GenBank/DDBJ databases">
        <authorList>
            <consortium name="Pathogen Informatics"/>
        </authorList>
    </citation>
    <scope>NUCLEOTIDE SEQUENCE [LARGE SCALE GENOMIC DNA]</scope>
    <source>
        <strain evidence="2">Lake Konstanz</strain>
    </source>
</reference>
<keyword evidence="2" id="KW-1185">Reference proteome</keyword>
<dbReference type="EMBL" id="CYKH01001706">
    <property type="protein sequence ID" value="CUG89124.1"/>
    <property type="molecule type" value="Genomic_DNA"/>
</dbReference>
<name>A0A0S4JG57_BODSA</name>
<evidence type="ECO:0000313" key="2">
    <source>
        <dbReference type="Proteomes" id="UP000051952"/>
    </source>
</evidence>
<dbReference type="AlphaFoldDB" id="A0A0S4JG57"/>